<evidence type="ECO:0000259" key="1">
    <source>
        <dbReference type="Pfam" id="PF05726"/>
    </source>
</evidence>
<comment type="caution">
    <text evidence="2">The sequence shown here is derived from an EMBL/GenBank/DDBJ whole genome shotgun (WGS) entry which is preliminary data.</text>
</comment>
<accession>A0A7H0K9W2</accession>
<dbReference type="SUPFAM" id="SSF51182">
    <property type="entry name" value="RmlC-like cupins"/>
    <property type="match status" value="1"/>
</dbReference>
<dbReference type="AlphaFoldDB" id="A0A7H0K9W2"/>
<reference evidence="2 3" key="1">
    <citation type="submission" date="2020-05" db="EMBL/GenBank/DDBJ databases">
        <title>Descriptions of Corynebacterium xxxx sp. nov., Corynebacterium yyyy sp. nov. and Corynebacterium zzzz sp. nov.</title>
        <authorList>
            <person name="Zhang G."/>
        </authorList>
    </citation>
    <scope>NUCLEOTIDE SEQUENCE [LARGE SCALE GENOMIC DNA]</scope>
    <source>
        <strain evidence="3">zg-913</strain>
    </source>
</reference>
<dbReference type="EMBL" id="JABFED010000001">
    <property type="protein sequence ID" value="MBA1836603.1"/>
    <property type="molecule type" value="Genomic_DNA"/>
</dbReference>
<dbReference type="InterPro" id="IPR014710">
    <property type="entry name" value="RmlC-like_jellyroll"/>
</dbReference>
<dbReference type="Proteomes" id="UP000577408">
    <property type="component" value="Unassembled WGS sequence"/>
</dbReference>
<sequence length="181" mass="19098">MSFIDLQVGPWRGVELLRGLTGPAETPAGCKSFSWRHDGTARLGGVLERAQVQVLIDAEAVPDKVQRAQPEAFGLRSVTTESAGEAYVFAGRMFGRAGDVDTIEPCAAAQLTIAPGTELAITVYEEFEYAIVAADGDLAVNNTDVPGRSVGLLDAGHRTLGLKNRSDSIAHALILGGQPTH</sequence>
<proteinExistence type="predicted"/>
<keyword evidence="3" id="KW-1185">Reference proteome</keyword>
<name>A0A7H0K9W2_9CORY</name>
<evidence type="ECO:0000313" key="3">
    <source>
        <dbReference type="Proteomes" id="UP000577408"/>
    </source>
</evidence>
<dbReference type="InterPro" id="IPR008778">
    <property type="entry name" value="Pirin_C_dom"/>
</dbReference>
<protein>
    <recommendedName>
        <fullName evidence="1">Pirin C-terminal domain-containing protein</fullName>
    </recommendedName>
</protein>
<evidence type="ECO:0000313" key="2">
    <source>
        <dbReference type="EMBL" id="MBA1836603.1"/>
    </source>
</evidence>
<dbReference type="RefSeq" id="WP_181191331.1">
    <property type="nucleotide sequence ID" value="NZ_JABFED010000001.1"/>
</dbReference>
<feature type="domain" description="Pirin C-terminal" evidence="1">
    <location>
        <begin position="110"/>
        <end position="180"/>
    </location>
</feature>
<organism evidence="2 3">
    <name type="scientific">Corynebacterium wankanglinii</name>
    <dbReference type="NCBI Taxonomy" id="2735136"/>
    <lineage>
        <taxon>Bacteria</taxon>
        <taxon>Bacillati</taxon>
        <taxon>Actinomycetota</taxon>
        <taxon>Actinomycetes</taxon>
        <taxon>Mycobacteriales</taxon>
        <taxon>Corynebacteriaceae</taxon>
        <taxon>Corynebacterium</taxon>
    </lineage>
</organism>
<dbReference type="Gene3D" id="2.60.120.10">
    <property type="entry name" value="Jelly Rolls"/>
    <property type="match status" value="1"/>
</dbReference>
<gene>
    <name evidence="2" type="ORF">HMA55_01545</name>
</gene>
<dbReference type="InterPro" id="IPR011051">
    <property type="entry name" value="RmlC_Cupin_sf"/>
</dbReference>
<dbReference type="Pfam" id="PF05726">
    <property type="entry name" value="Pirin_C"/>
    <property type="match status" value="1"/>
</dbReference>